<dbReference type="EMBL" id="LVYU01000117">
    <property type="protein sequence ID" value="KZA98331.1"/>
    <property type="molecule type" value="Genomic_DNA"/>
</dbReference>
<keyword evidence="1" id="KW-0732">Signal</keyword>
<evidence type="ECO:0000313" key="2">
    <source>
        <dbReference type="EMBL" id="KZA98331.1"/>
    </source>
</evidence>
<feature type="signal peptide" evidence="1">
    <location>
        <begin position="1"/>
        <end position="22"/>
    </location>
</feature>
<dbReference type="RefSeq" id="WP_062943860.1">
    <property type="nucleotide sequence ID" value="NZ_CP171844.1"/>
</dbReference>
<feature type="chain" id="PRO_5007596037" description="Lipoprotein" evidence="1">
    <location>
        <begin position="23"/>
        <end position="132"/>
    </location>
</feature>
<comment type="caution">
    <text evidence="2">The sequence shown here is derived from an EMBL/GenBank/DDBJ whole genome shotgun (WGS) entry which is preliminary data.</text>
</comment>
<evidence type="ECO:0000256" key="1">
    <source>
        <dbReference type="SAM" id="SignalP"/>
    </source>
</evidence>
<accession>A0A154ID33</accession>
<organism evidence="2">
    <name type="scientific">Rhizobium leguminosarum</name>
    <dbReference type="NCBI Taxonomy" id="384"/>
    <lineage>
        <taxon>Bacteria</taxon>
        <taxon>Pseudomonadati</taxon>
        <taxon>Pseudomonadota</taxon>
        <taxon>Alphaproteobacteria</taxon>
        <taxon>Hyphomicrobiales</taxon>
        <taxon>Rhizobiaceae</taxon>
        <taxon>Rhizobium/Agrobacterium group</taxon>
        <taxon>Rhizobium</taxon>
    </lineage>
</organism>
<dbReference type="AlphaFoldDB" id="A0A154ID33"/>
<name>A0A154ID33_RHILE</name>
<proteinExistence type="predicted"/>
<sequence length="132" mass="14287">MKTVAIISTLLLASVAAPPCIAREPAQEVFLAAGDQAITTSGETPAREARTYLLRMPSDLPINFSVEADNSACSLEIKKTSQRGVLSTISRFPASFRDSGQSGDEYTFSFFQNRVSFMSGARCAFSFSLTQM</sequence>
<evidence type="ECO:0008006" key="3">
    <source>
        <dbReference type="Google" id="ProtNLM"/>
    </source>
</evidence>
<reference evidence="2" key="1">
    <citation type="submission" date="2016-03" db="EMBL/GenBank/DDBJ databases">
        <title>Microsymbionts genomes from the relict species Vavilovia formosa.</title>
        <authorList>
            <person name="Chirak E."/>
            <person name="Kimeklis A."/>
            <person name="Kopat V."/>
            <person name="Andronov E."/>
        </authorList>
    </citation>
    <scope>NUCLEOTIDE SEQUENCE [LARGE SCALE GENOMIC DNA]</scope>
    <source>
        <strain evidence="2">Vaf12</strain>
    </source>
</reference>
<protein>
    <recommendedName>
        <fullName evidence="3">Lipoprotein</fullName>
    </recommendedName>
</protein>
<gene>
    <name evidence="2" type="ORF">A4A59_27615</name>
</gene>